<gene>
    <name evidence="2" type="ORF">RM649_03485</name>
</gene>
<reference evidence="3" key="1">
    <citation type="submission" date="2023-07" db="EMBL/GenBank/DDBJ databases">
        <title>30 novel species of actinomycetes from the DSMZ collection.</title>
        <authorList>
            <person name="Nouioui I."/>
        </authorList>
    </citation>
    <scope>NUCLEOTIDE SEQUENCE [LARGE SCALE GENOMIC DNA]</scope>
    <source>
        <strain evidence="3">DSM 41770</strain>
    </source>
</reference>
<feature type="region of interest" description="Disordered" evidence="1">
    <location>
        <begin position="54"/>
        <end position="74"/>
    </location>
</feature>
<keyword evidence="3" id="KW-1185">Reference proteome</keyword>
<comment type="caution">
    <text evidence="2">The sequence shown here is derived from an EMBL/GenBank/DDBJ whole genome shotgun (WGS) entry which is preliminary data.</text>
</comment>
<feature type="compositionally biased region" description="Basic and acidic residues" evidence="1">
    <location>
        <begin position="11"/>
        <end position="27"/>
    </location>
</feature>
<evidence type="ECO:0000313" key="3">
    <source>
        <dbReference type="Proteomes" id="UP001183777"/>
    </source>
</evidence>
<evidence type="ECO:0000256" key="1">
    <source>
        <dbReference type="SAM" id="MobiDB-lite"/>
    </source>
</evidence>
<evidence type="ECO:0000313" key="2">
    <source>
        <dbReference type="EMBL" id="MDT0426710.1"/>
    </source>
</evidence>
<proteinExistence type="predicted"/>
<accession>A0ABU2RCX9</accession>
<sequence>MRVPENATPERAAEGHKARKPPVESRTPRPGLLPLQSTVGNSAVVQMVRRAGASTGTQDGHLHGADCGRPPAGRQVQRAAASGAGKAGTVVQRAGGHAQGEHIFNALDDLAVKCGTALSDRVHKRIEDVEANRAGLTNSQKVSAPVTMWNVDVHVRSLREAASRANELRDNDRFRAASRGEPMNANGEDPNSIRYGQFTTTVRQILRTCGTPQWNDGAALLALRDDLIATVTDQTARRVKRDEDLPQSAQADFDTWYDTTEAQMTALFTEIIGISRAVHTALVATVHAAFGFPEGETVPDRYHSM</sequence>
<dbReference type="RefSeq" id="WP_311654825.1">
    <property type="nucleotide sequence ID" value="NZ_JAVREX010000001.1"/>
</dbReference>
<dbReference type="EMBL" id="JAVREX010000001">
    <property type="protein sequence ID" value="MDT0426710.1"/>
    <property type="molecule type" value="Genomic_DNA"/>
</dbReference>
<dbReference type="Proteomes" id="UP001183777">
    <property type="component" value="Unassembled WGS sequence"/>
</dbReference>
<organism evidence="2 3">
    <name type="scientific">Streptomyces salyersiae</name>
    <dbReference type="NCBI Taxonomy" id="3075530"/>
    <lineage>
        <taxon>Bacteria</taxon>
        <taxon>Bacillati</taxon>
        <taxon>Actinomycetota</taxon>
        <taxon>Actinomycetes</taxon>
        <taxon>Kitasatosporales</taxon>
        <taxon>Streptomycetaceae</taxon>
        <taxon>Streptomyces</taxon>
    </lineage>
</organism>
<feature type="region of interest" description="Disordered" evidence="1">
    <location>
        <begin position="1"/>
        <end position="41"/>
    </location>
</feature>
<protein>
    <submittedName>
        <fullName evidence="2">Uncharacterized protein</fullName>
    </submittedName>
</protein>
<name>A0ABU2RCX9_9ACTN</name>